<name>A0A8S1VA09_9CILI</name>
<dbReference type="Proteomes" id="UP000689195">
    <property type="component" value="Unassembled WGS sequence"/>
</dbReference>
<dbReference type="PANTHER" id="PTHR47763:SF1">
    <property type="entry name" value="DUF659 DOMAIN-CONTAINING PROTEIN"/>
    <property type="match status" value="1"/>
</dbReference>
<accession>A0A8S1VA09</accession>
<gene>
    <name evidence="5" type="ORF">PPENT_87.1.T0610048</name>
</gene>
<keyword evidence="2" id="KW-0964">Secreted</keyword>
<dbReference type="InterPro" id="IPR002035">
    <property type="entry name" value="VWF_A"/>
</dbReference>
<dbReference type="GO" id="GO:0005737">
    <property type="term" value="C:cytoplasm"/>
    <property type="evidence" value="ECO:0007669"/>
    <property type="project" value="TreeGrafter"/>
</dbReference>
<evidence type="ECO:0000256" key="3">
    <source>
        <dbReference type="ARBA" id="ARBA00022729"/>
    </source>
</evidence>
<comment type="subcellular location">
    <subcellularLocation>
        <location evidence="1">Secreted</location>
    </subcellularLocation>
</comment>
<dbReference type="AlphaFoldDB" id="A0A8S1VA09"/>
<evidence type="ECO:0000256" key="2">
    <source>
        <dbReference type="ARBA" id="ARBA00022525"/>
    </source>
</evidence>
<comment type="caution">
    <text evidence="5">The sequence shown here is derived from an EMBL/GenBank/DDBJ whole genome shotgun (WGS) entry which is preliminary data.</text>
</comment>
<evidence type="ECO:0000259" key="4">
    <source>
        <dbReference type="PROSITE" id="PS50234"/>
    </source>
</evidence>
<dbReference type="Pfam" id="PF25106">
    <property type="entry name" value="VWA_4"/>
    <property type="match status" value="1"/>
</dbReference>
<evidence type="ECO:0000256" key="1">
    <source>
        <dbReference type="ARBA" id="ARBA00004613"/>
    </source>
</evidence>
<dbReference type="PROSITE" id="PS50234">
    <property type="entry name" value="VWFA"/>
    <property type="match status" value="1"/>
</dbReference>
<dbReference type="EMBL" id="CAJJDO010000061">
    <property type="protein sequence ID" value="CAD8174358.1"/>
    <property type="molecule type" value="Genomic_DNA"/>
</dbReference>
<proteinExistence type="predicted"/>
<dbReference type="PANTHER" id="PTHR47763">
    <property type="entry name" value="ALPHA-PROTEIN KINASE VWKA"/>
    <property type="match status" value="1"/>
</dbReference>
<protein>
    <recommendedName>
        <fullName evidence="4">VWFA domain-containing protein</fullName>
    </recommendedName>
</protein>
<dbReference type="InterPro" id="IPR056861">
    <property type="entry name" value="HMCN1-like_VWA"/>
</dbReference>
<dbReference type="CDD" id="cd00198">
    <property type="entry name" value="vWFA"/>
    <property type="match status" value="1"/>
</dbReference>
<feature type="domain" description="VWFA" evidence="4">
    <location>
        <begin position="323"/>
        <end position="528"/>
    </location>
</feature>
<keyword evidence="3" id="KW-0732">Signal</keyword>
<reference evidence="5" key="1">
    <citation type="submission" date="2021-01" db="EMBL/GenBank/DDBJ databases">
        <authorList>
            <consortium name="Genoscope - CEA"/>
            <person name="William W."/>
        </authorList>
    </citation>
    <scope>NUCLEOTIDE SEQUENCE</scope>
</reference>
<keyword evidence="6" id="KW-1185">Reference proteome</keyword>
<dbReference type="GO" id="GO:0004674">
    <property type="term" value="F:protein serine/threonine kinase activity"/>
    <property type="evidence" value="ECO:0007669"/>
    <property type="project" value="TreeGrafter"/>
</dbReference>
<sequence>MVKRSKSIERTIKEAEQYLSRFPDFTQKPKKQSQIKINQNVQQNQGLLSNSKSEKKEQKQKVKILASTQKTLNYFIQKKVNVQDDNIQTKVIDKVVLSQVQQDKQKQQEQIDVSQILMSDQNSKVIQQNDKNKEQQQDVNNKKVSQDWWKSIFYQGHKQEANSIKNNTVTSFLKPNNNIQQVVKQKQEENMKIKKLQESINTPEKQQNTKTSLKQTNFFQTKKLKMDSIINYSKQNEQLNQIQIKDNNRNNNNFEGINKDLCIKVKENKEDIKIFSSSQNNNDRFNEKEYAKPQNNIQNEQKVIQSQSIMISQVPDCEFGMVDCVFVVDTTGSMDPYLERTTEAVEMIINKIKQQSLEEQVSVKFGLVCYRDHPPQELTYVTEVHDLCSRSEIISIIKQADCYGGGDGAEAALDGLNEAVKKISWRDSSTLPSLRYIFHICDQPPHGKEFGGYSELWDEGCPCGLKPEEVVNRINRNEIHYRLIMANGPILQRFAQYLRGIIHNYDETTLDVAIGMEIRISDMVIRELCPYTQQE</sequence>
<dbReference type="InterPro" id="IPR052969">
    <property type="entry name" value="Thr-specific_kinase-like"/>
</dbReference>
<organism evidence="5 6">
    <name type="scientific">Paramecium pentaurelia</name>
    <dbReference type="NCBI Taxonomy" id="43138"/>
    <lineage>
        <taxon>Eukaryota</taxon>
        <taxon>Sar</taxon>
        <taxon>Alveolata</taxon>
        <taxon>Ciliophora</taxon>
        <taxon>Intramacronucleata</taxon>
        <taxon>Oligohymenophorea</taxon>
        <taxon>Peniculida</taxon>
        <taxon>Parameciidae</taxon>
        <taxon>Paramecium</taxon>
    </lineage>
</organism>
<dbReference type="OrthoDB" id="422053at2759"/>
<evidence type="ECO:0000313" key="6">
    <source>
        <dbReference type="Proteomes" id="UP000689195"/>
    </source>
</evidence>
<evidence type="ECO:0000313" key="5">
    <source>
        <dbReference type="EMBL" id="CAD8174358.1"/>
    </source>
</evidence>